<dbReference type="SUPFAM" id="SSF142019">
    <property type="entry name" value="Nqo1 FMN-binding domain-like"/>
    <property type="match status" value="1"/>
</dbReference>
<evidence type="ECO:0000256" key="2">
    <source>
        <dbReference type="ARBA" id="ARBA00007523"/>
    </source>
</evidence>
<gene>
    <name evidence="8" type="ORF">GCM10007350_19140</name>
</gene>
<dbReference type="PANTHER" id="PTHR43578">
    <property type="entry name" value="NADH-QUINONE OXIDOREDUCTASE SUBUNIT F"/>
    <property type="match status" value="1"/>
</dbReference>
<keyword evidence="9" id="KW-1185">Reference proteome</keyword>
<sequence length="373" mass="39643">MAAMAMAPLDLLRLIESSRLRGRGGAGFAAGIKWQAIAAQDAPQKYLVINADEGDPGTFSDRLLLEGDPFRLIEAAIIAAYATGATQGYLYLRKEYPDAARVIADALREAREAGWLGECFDLECVIGEGSYLCGEETALLNALEGSRPEARMRPPQLTEHGLFGMPTLVHNVETLCAVPWIVTHGAQAYAALGFSLSRGTKLLSLNSLFNRPGLYEVEFGIPLSEVIDYLGLGLRRGRLKGVMVGGPLAGIVPPALLSTRLGYEEMQAIGCAVGHGGVIAFAEDMPLVAIVAEVLRFGARESCGKCTPCHLGTPKLAAMFEAARDGSLGDAAQCDALLEALGQTSLCGHGRGLAEFARAVRTHYSEEWAACFG</sequence>
<dbReference type="SUPFAM" id="SSF142984">
    <property type="entry name" value="Nqo1 middle domain-like"/>
    <property type="match status" value="1"/>
</dbReference>
<dbReference type="EMBL" id="BMYO01000005">
    <property type="protein sequence ID" value="GHD62836.1"/>
    <property type="molecule type" value="Genomic_DNA"/>
</dbReference>
<evidence type="ECO:0000256" key="6">
    <source>
        <dbReference type="ARBA" id="ARBA00023014"/>
    </source>
</evidence>
<reference evidence="9" key="1">
    <citation type="journal article" date="2019" name="Int. J. Syst. Evol. Microbiol.">
        <title>The Global Catalogue of Microorganisms (GCM) 10K type strain sequencing project: providing services to taxonomists for standard genome sequencing and annotation.</title>
        <authorList>
            <consortium name="The Broad Institute Genomics Platform"/>
            <consortium name="The Broad Institute Genome Sequencing Center for Infectious Disease"/>
            <person name="Wu L."/>
            <person name="Ma J."/>
        </authorList>
    </citation>
    <scope>NUCLEOTIDE SEQUENCE [LARGE SCALE GENOMIC DNA]</scope>
    <source>
        <strain evidence="9">KCTC 23701</strain>
    </source>
</reference>
<dbReference type="Pfam" id="PF10589">
    <property type="entry name" value="NADH_4Fe-4S"/>
    <property type="match status" value="1"/>
</dbReference>
<dbReference type="InterPro" id="IPR037207">
    <property type="entry name" value="Nuop51_4Fe4S-bd_sf"/>
</dbReference>
<keyword evidence="4" id="KW-0479">Metal-binding</keyword>
<dbReference type="InterPro" id="IPR019575">
    <property type="entry name" value="Nuop51_4Fe4S-bd"/>
</dbReference>
<evidence type="ECO:0000256" key="5">
    <source>
        <dbReference type="ARBA" id="ARBA00023004"/>
    </source>
</evidence>
<evidence type="ECO:0000259" key="7">
    <source>
        <dbReference type="SMART" id="SM00928"/>
    </source>
</evidence>
<comment type="cofactor">
    <cofactor evidence="1">
        <name>FMN</name>
        <dbReference type="ChEBI" id="CHEBI:58210"/>
    </cofactor>
</comment>
<dbReference type="Gene3D" id="3.10.20.600">
    <property type="match status" value="1"/>
</dbReference>
<dbReference type="Gene3D" id="3.40.50.11540">
    <property type="entry name" value="NADH-ubiquinone oxidoreductase 51kDa subunit"/>
    <property type="match status" value="1"/>
</dbReference>
<dbReference type="Proteomes" id="UP000604737">
    <property type="component" value="Unassembled WGS sequence"/>
</dbReference>
<keyword evidence="3" id="KW-0004">4Fe-4S</keyword>
<proteinExistence type="inferred from homology"/>
<comment type="caution">
    <text evidence="8">The sequence shown here is derived from an EMBL/GenBank/DDBJ whole genome shotgun (WGS) entry which is preliminary data.</text>
</comment>
<dbReference type="PANTHER" id="PTHR43578:SF3">
    <property type="entry name" value="NADH-QUINONE OXIDOREDUCTASE SUBUNIT F"/>
    <property type="match status" value="1"/>
</dbReference>
<dbReference type="Pfam" id="PF01512">
    <property type="entry name" value="Complex1_51K"/>
    <property type="match status" value="1"/>
</dbReference>
<dbReference type="InterPro" id="IPR037225">
    <property type="entry name" value="Nuo51_FMN-bd_sf"/>
</dbReference>
<evidence type="ECO:0000256" key="1">
    <source>
        <dbReference type="ARBA" id="ARBA00001917"/>
    </source>
</evidence>
<dbReference type="InterPro" id="IPR011538">
    <property type="entry name" value="Nuo51_FMN-bd"/>
</dbReference>
<accession>A0ABQ3H1L6</accession>
<evidence type="ECO:0000313" key="8">
    <source>
        <dbReference type="EMBL" id="GHD62836.1"/>
    </source>
</evidence>
<keyword evidence="5" id="KW-0408">Iron</keyword>
<dbReference type="SMART" id="SM00928">
    <property type="entry name" value="NADH_4Fe-4S"/>
    <property type="match status" value="1"/>
</dbReference>
<comment type="similarity">
    <text evidence="2">Belongs to the complex I 51 kDa subunit family.</text>
</comment>
<name>A0ABQ3H1L6_9NEIS</name>
<dbReference type="Gene3D" id="1.20.1440.230">
    <property type="entry name" value="NADH-ubiquinone oxidoreductase 51kDa subunit, iron-sulphur binding domain"/>
    <property type="match status" value="1"/>
</dbReference>
<evidence type="ECO:0000256" key="3">
    <source>
        <dbReference type="ARBA" id="ARBA00022485"/>
    </source>
</evidence>
<protein>
    <recommendedName>
        <fullName evidence="7">NADH-ubiquinone oxidoreductase 51kDa subunit iron-sulphur binding domain-containing protein</fullName>
    </recommendedName>
</protein>
<organism evidence="8 9">
    <name type="scientific">Jeongeupia chitinilytica</name>
    <dbReference type="NCBI Taxonomy" id="1041641"/>
    <lineage>
        <taxon>Bacteria</taxon>
        <taxon>Pseudomonadati</taxon>
        <taxon>Pseudomonadota</taxon>
        <taxon>Betaproteobacteria</taxon>
        <taxon>Neisseriales</taxon>
        <taxon>Chitinibacteraceae</taxon>
        <taxon>Jeongeupia</taxon>
    </lineage>
</organism>
<feature type="domain" description="NADH-ubiquinone oxidoreductase 51kDa subunit iron-sulphur binding" evidence="7">
    <location>
        <begin position="288"/>
        <end position="331"/>
    </location>
</feature>
<dbReference type="SUPFAM" id="SSF140490">
    <property type="entry name" value="Nqo1C-terminal domain-like"/>
    <property type="match status" value="1"/>
</dbReference>
<evidence type="ECO:0000256" key="4">
    <source>
        <dbReference type="ARBA" id="ARBA00022723"/>
    </source>
</evidence>
<keyword evidence="6" id="KW-0411">Iron-sulfur</keyword>
<evidence type="ECO:0000313" key="9">
    <source>
        <dbReference type="Proteomes" id="UP000604737"/>
    </source>
</evidence>